<keyword evidence="3" id="KW-1185">Reference proteome</keyword>
<feature type="compositionally biased region" description="Low complexity" evidence="1">
    <location>
        <begin position="606"/>
        <end position="617"/>
    </location>
</feature>
<dbReference type="EMBL" id="WOWK01000072">
    <property type="protein sequence ID" value="KAF0321403.1"/>
    <property type="molecule type" value="Genomic_DNA"/>
</dbReference>
<accession>A0A8H3W528</accession>
<evidence type="ECO:0000256" key="1">
    <source>
        <dbReference type="SAM" id="MobiDB-lite"/>
    </source>
</evidence>
<gene>
    <name evidence="2" type="ORF">GQ607_011406</name>
</gene>
<feature type="compositionally biased region" description="Polar residues" evidence="1">
    <location>
        <begin position="173"/>
        <end position="192"/>
    </location>
</feature>
<feature type="compositionally biased region" description="Polar residues" evidence="1">
    <location>
        <begin position="337"/>
        <end position="351"/>
    </location>
</feature>
<reference evidence="2 3" key="1">
    <citation type="submission" date="2019-12" db="EMBL/GenBank/DDBJ databases">
        <title>A genome sequence resource for the geographically widespread anthracnose pathogen Colletotrichum asianum.</title>
        <authorList>
            <person name="Meng Y."/>
        </authorList>
    </citation>
    <scope>NUCLEOTIDE SEQUENCE [LARGE SCALE GENOMIC DNA]</scope>
    <source>
        <strain evidence="2 3">ICMP 18580</strain>
    </source>
</reference>
<dbReference type="AlphaFoldDB" id="A0A8H3W528"/>
<feature type="region of interest" description="Disordered" evidence="1">
    <location>
        <begin position="602"/>
        <end position="718"/>
    </location>
</feature>
<feature type="region of interest" description="Disordered" evidence="1">
    <location>
        <begin position="333"/>
        <end position="379"/>
    </location>
</feature>
<feature type="region of interest" description="Disordered" evidence="1">
    <location>
        <begin position="173"/>
        <end position="223"/>
    </location>
</feature>
<dbReference type="Proteomes" id="UP000434172">
    <property type="component" value="Unassembled WGS sequence"/>
</dbReference>
<proteinExistence type="predicted"/>
<dbReference type="OrthoDB" id="4826402at2759"/>
<evidence type="ECO:0000313" key="3">
    <source>
        <dbReference type="Proteomes" id="UP000434172"/>
    </source>
</evidence>
<comment type="caution">
    <text evidence="2">The sequence shown here is derived from an EMBL/GenBank/DDBJ whole genome shotgun (WGS) entry which is preliminary data.</text>
</comment>
<name>A0A8H3W528_9PEZI</name>
<sequence>MSTASEQDPPRVKDGWIKWAKALKHEQWGYSSKRRRELHGIINNVLWDKRTKTVDITQQRPYLAILAHLADDSLARRNPPSGLNCEATRIMNGGQLPTLIRERLQEAGWDPDLCTSACWWTSKRLEQNSSVNTNDDLDPTESIDLQILPGIPSRQEQQHIAEESQMTQTYNSPVINESHNQPDTDQSATQPNAGHFPRSERELGRKKKHSRRNKDSAPKELTPWMEWAKRQQNPAFADAPEREELEDTLEAVSWHSNGHPMPYKNQQPFIHLRGRWGPEGERQEDEVPSVVNLEATRIMNKRKLPHELCEWLANAGWDAKKCCNPKLSALEKKLSADPQTTTQQPESATSETGEENHQDIGEHTGAPTLGSNPSHQKSMPVATTYETYTRSSMRKVPPITITKIMKAKRRWKSWARGRRKIGFTQYPDEDARLKSNIDKVIWNVRKSKPMHIHIQAPYISLMAQWKNCRTVSDSAVPSAADCEAVYLMHKLKFPTNLKDILANAGWDAIKCCDPLLTVAQRRLKPRLEESSKHHLAEALAESAPSPKRQRLDMIDSELSEDKTLQTSIRIPSWALENIISEGNSCPENHELSLFPRLSNIFHGQESTKPSSSSPTTSNFQVDLTNSPEQSSNNPRSFHNSTKSPETVQTPKGTSTTQTAIMPNTPSRSKPTGADKSGSAFFNDQMAKMADISSAFARHAQERDNQCAAPTEGRPPPRH</sequence>
<feature type="compositionally biased region" description="Polar residues" evidence="1">
    <location>
        <begin position="618"/>
        <end position="669"/>
    </location>
</feature>
<organism evidence="2 3">
    <name type="scientific">Colletotrichum asianum</name>
    <dbReference type="NCBI Taxonomy" id="702518"/>
    <lineage>
        <taxon>Eukaryota</taxon>
        <taxon>Fungi</taxon>
        <taxon>Dikarya</taxon>
        <taxon>Ascomycota</taxon>
        <taxon>Pezizomycotina</taxon>
        <taxon>Sordariomycetes</taxon>
        <taxon>Hypocreomycetidae</taxon>
        <taxon>Glomerellales</taxon>
        <taxon>Glomerellaceae</taxon>
        <taxon>Colletotrichum</taxon>
        <taxon>Colletotrichum gloeosporioides species complex</taxon>
    </lineage>
</organism>
<protein>
    <submittedName>
        <fullName evidence="2">Uncharacterized protein</fullName>
    </submittedName>
</protein>
<evidence type="ECO:0000313" key="2">
    <source>
        <dbReference type="EMBL" id="KAF0321403.1"/>
    </source>
</evidence>